<dbReference type="AlphaFoldDB" id="D5WSY7"/>
<dbReference type="Gene3D" id="3.40.250.10">
    <property type="entry name" value="Rhodanese-like domain"/>
    <property type="match status" value="1"/>
</dbReference>
<dbReference type="PANTHER" id="PTHR43031:SF17">
    <property type="entry name" value="SULFURTRANSFERASE YTWF-RELATED"/>
    <property type="match status" value="1"/>
</dbReference>
<dbReference type="PROSITE" id="PS50206">
    <property type="entry name" value="RHODANESE_3"/>
    <property type="match status" value="1"/>
</dbReference>
<name>D5WSY7_KYRT2</name>
<dbReference type="InterPro" id="IPR001763">
    <property type="entry name" value="Rhodanese-like_dom"/>
</dbReference>
<reference evidence="2 3" key="1">
    <citation type="journal article" date="2011" name="Stand. Genomic Sci.">
        <title>Complete genome sequence of the thermophilic, hydrogen-oxidizing Bacillus tusciae type strain (T2) and reclassification in the new genus, Kyrpidia gen. nov. as Kyrpidia tusciae comb. nov. and emendation of the family Alicyclobacillaceae da Costa and Rainey, 2010.</title>
        <authorList>
            <person name="Klenk H.P."/>
            <person name="Lapidus A."/>
            <person name="Chertkov O."/>
            <person name="Copeland A."/>
            <person name="Del Rio T.G."/>
            <person name="Nolan M."/>
            <person name="Lucas S."/>
            <person name="Chen F."/>
            <person name="Tice H."/>
            <person name="Cheng J.F."/>
            <person name="Han C."/>
            <person name="Bruce D."/>
            <person name="Goodwin L."/>
            <person name="Pitluck S."/>
            <person name="Pati A."/>
            <person name="Ivanova N."/>
            <person name="Mavromatis K."/>
            <person name="Daum C."/>
            <person name="Chen A."/>
            <person name="Palaniappan K."/>
            <person name="Chang Y.J."/>
            <person name="Land M."/>
            <person name="Hauser L."/>
            <person name="Jeffries C.D."/>
            <person name="Detter J.C."/>
            <person name="Rohde M."/>
            <person name="Abt B."/>
            <person name="Pukall R."/>
            <person name="Goker M."/>
            <person name="Bristow J."/>
            <person name="Markowitz V."/>
            <person name="Hugenholtz P."/>
            <person name="Eisen J.A."/>
        </authorList>
    </citation>
    <scope>NUCLEOTIDE SEQUENCE [LARGE SCALE GENOMIC DNA]</scope>
    <source>
        <strain evidence="2 3">DSM 2912</strain>
    </source>
</reference>
<protein>
    <submittedName>
        <fullName evidence="2">Rhodanese domain protein</fullName>
    </submittedName>
</protein>
<dbReference type="KEGG" id="bts:Btus_0318"/>
<proteinExistence type="predicted"/>
<keyword evidence="3" id="KW-1185">Reference proteome</keyword>
<sequence>MREWSGEDLWRRMQEGTAPRIIDVREPVEYYEHGHIPGAELIPMGEISAALGRISKHEEIVFVCRSGSRSGYVCQFLQRLGYERVINLAGGMIYWPGAVNYGPESEGA</sequence>
<dbReference type="Proteomes" id="UP000002368">
    <property type="component" value="Chromosome"/>
</dbReference>
<dbReference type="InterPro" id="IPR036873">
    <property type="entry name" value="Rhodanese-like_dom_sf"/>
</dbReference>
<dbReference type="CDD" id="cd00158">
    <property type="entry name" value="RHOD"/>
    <property type="match status" value="1"/>
</dbReference>
<dbReference type="EMBL" id="CP002017">
    <property type="protein sequence ID" value="ADG05091.1"/>
    <property type="molecule type" value="Genomic_DNA"/>
</dbReference>
<dbReference type="GO" id="GO:0004792">
    <property type="term" value="F:thiosulfate-cyanide sulfurtransferase activity"/>
    <property type="evidence" value="ECO:0007669"/>
    <property type="project" value="InterPro"/>
</dbReference>
<dbReference type="STRING" id="562970.Btus_0318"/>
<dbReference type="eggNOG" id="COG0607">
    <property type="taxonomic scope" value="Bacteria"/>
</dbReference>
<dbReference type="SUPFAM" id="SSF52821">
    <property type="entry name" value="Rhodanese/Cell cycle control phosphatase"/>
    <property type="match status" value="1"/>
</dbReference>
<dbReference type="OrthoDB" id="9800872at2"/>
<dbReference type="HOGENOM" id="CLU_089574_13_3_9"/>
<accession>D5WSY7</accession>
<evidence type="ECO:0000313" key="3">
    <source>
        <dbReference type="Proteomes" id="UP000002368"/>
    </source>
</evidence>
<dbReference type="RefSeq" id="WP_013074384.1">
    <property type="nucleotide sequence ID" value="NC_014098.1"/>
</dbReference>
<evidence type="ECO:0000313" key="2">
    <source>
        <dbReference type="EMBL" id="ADG05091.1"/>
    </source>
</evidence>
<dbReference type="InterPro" id="IPR001307">
    <property type="entry name" value="Thiosulphate_STrfase_CS"/>
</dbReference>
<dbReference type="PROSITE" id="PS00380">
    <property type="entry name" value="RHODANESE_1"/>
    <property type="match status" value="1"/>
</dbReference>
<dbReference type="Pfam" id="PF00581">
    <property type="entry name" value="Rhodanese"/>
    <property type="match status" value="1"/>
</dbReference>
<dbReference type="SMART" id="SM00450">
    <property type="entry name" value="RHOD"/>
    <property type="match status" value="1"/>
</dbReference>
<feature type="domain" description="Rhodanese" evidence="1">
    <location>
        <begin position="15"/>
        <end position="101"/>
    </location>
</feature>
<organism evidence="2 3">
    <name type="scientific">Kyrpidia tusciae (strain DSM 2912 / NBRC 15312 / T2)</name>
    <name type="common">Bacillus tusciae</name>
    <dbReference type="NCBI Taxonomy" id="562970"/>
    <lineage>
        <taxon>Bacteria</taxon>
        <taxon>Bacillati</taxon>
        <taxon>Bacillota</taxon>
        <taxon>Bacilli</taxon>
        <taxon>Bacillales</taxon>
        <taxon>Alicyclobacillaceae</taxon>
        <taxon>Kyrpidia</taxon>
    </lineage>
</organism>
<dbReference type="InterPro" id="IPR050229">
    <property type="entry name" value="GlpE_sulfurtransferase"/>
</dbReference>
<evidence type="ECO:0000259" key="1">
    <source>
        <dbReference type="PROSITE" id="PS50206"/>
    </source>
</evidence>
<dbReference type="PANTHER" id="PTHR43031">
    <property type="entry name" value="FAD-DEPENDENT OXIDOREDUCTASE"/>
    <property type="match status" value="1"/>
</dbReference>
<gene>
    <name evidence="2" type="ordered locus">Btus_0318</name>
</gene>